<dbReference type="Pfam" id="PF13328">
    <property type="entry name" value="HD_4"/>
    <property type="match status" value="1"/>
</dbReference>
<dbReference type="InterPro" id="IPR003607">
    <property type="entry name" value="HD/PDEase_dom"/>
</dbReference>
<evidence type="ECO:0000259" key="6">
    <source>
        <dbReference type="PROSITE" id="PS51831"/>
    </source>
</evidence>
<dbReference type="RefSeq" id="WP_205745201.1">
    <property type="nucleotide sequence ID" value="NZ_BMHA01000008.1"/>
</dbReference>
<comment type="pathway">
    <text evidence="1">Purine metabolism; ppGpp biosynthesis; ppGpp from GTP: step 1/2.</text>
</comment>
<evidence type="ECO:0000256" key="3">
    <source>
        <dbReference type="RuleBase" id="RU003847"/>
    </source>
</evidence>
<dbReference type="Pfam" id="PF02824">
    <property type="entry name" value="TGS"/>
    <property type="match status" value="1"/>
</dbReference>
<organism evidence="8 9">
    <name type="scientific">Egicoccus halophilus</name>
    <dbReference type="NCBI Taxonomy" id="1670830"/>
    <lineage>
        <taxon>Bacteria</taxon>
        <taxon>Bacillati</taxon>
        <taxon>Actinomycetota</taxon>
        <taxon>Nitriliruptoria</taxon>
        <taxon>Egicoccales</taxon>
        <taxon>Egicoccaceae</taxon>
        <taxon>Egicoccus</taxon>
    </lineage>
</organism>
<dbReference type="PANTHER" id="PTHR21262:SF31">
    <property type="entry name" value="GTP PYROPHOSPHOKINASE"/>
    <property type="match status" value="1"/>
</dbReference>
<dbReference type="Pfam" id="PF19296">
    <property type="entry name" value="RelA_AH_RIS"/>
    <property type="match status" value="1"/>
</dbReference>
<dbReference type="Proteomes" id="UP000650511">
    <property type="component" value="Unassembled WGS sequence"/>
</dbReference>
<dbReference type="AlphaFoldDB" id="A0A8J3A9A4"/>
<dbReference type="CDD" id="cd05399">
    <property type="entry name" value="NT_Rel-Spo_like"/>
    <property type="match status" value="1"/>
</dbReference>
<dbReference type="FunFam" id="3.10.20.30:FF:000002">
    <property type="entry name" value="GTP pyrophosphokinase (RelA/SpoT)"/>
    <property type="match status" value="1"/>
</dbReference>
<reference evidence="8" key="2">
    <citation type="submission" date="2020-09" db="EMBL/GenBank/DDBJ databases">
        <authorList>
            <person name="Sun Q."/>
            <person name="Zhou Y."/>
        </authorList>
    </citation>
    <scope>NUCLEOTIDE SEQUENCE</scope>
    <source>
        <strain evidence="8">CGMCC 1.14988</strain>
    </source>
</reference>
<comment type="function">
    <text evidence="3">In eubacteria ppGpp (guanosine 3'-diphosphate 5'-diphosphate) is a mediator of the stringent response that coordinates a variety of cellular activities in response to changes in nutritional abundance.</text>
</comment>
<keyword evidence="9" id="KW-1185">Reference proteome</keyword>
<dbReference type="InterPro" id="IPR006674">
    <property type="entry name" value="HD_domain"/>
</dbReference>
<dbReference type="FunFam" id="3.30.460.10:FF:000001">
    <property type="entry name" value="GTP pyrophosphokinase RelA"/>
    <property type="match status" value="1"/>
</dbReference>
<dbReference type="GO" id="GO:0005886">
    <property type="term" value="C:plasma membrane"/>
    <property type="evidence" value="ECO:0007669"/>
    <property type="project" value="TreeGrafter"/>
</dbReference>
<reference evidence="8" key="1">
    <citation type="journal article" date="2014" name="Int. J. Syst. Evol. Microbiol.">
        <title>Complete genome sequence of Corynebacterium casei LMG S-19264T (=DSM 44701T), isolated from a smear-ripened cheese.</title>
        <authorList>
            <consortium name="US DOE Joint Genome Institute (JGI-PGF)"/>
            <person name="Walter F."/>
            <person name="Albersmeier A."/>
            <person name="Kalinowski J."/>
            <person name="Ruckert C."/>
        </authorList>
    </citation>
    <scope>NUCLEOTIDE SEQUENCE</scope>
    <source>
        <strain evidence="8">CGMCC 1.14988</strain>
    </source>
</reference>
<protein>
    <submittedName>
        <fullName evidence="8">GTP pyrophosphokinase</fullName>
    </submittedName>
</protein>
<name>A0A8J3A9A4_9ACTN</name>
<dbReference type="Gene3D" id="3.10.20.30">
    <property type="match status" value="1"/>
</dbReference>
<dbReference type="Gene3D" id="3.30.460.10">
    <property type="entry name" value="Beta Polymerase, domain 2"/>
    <property type="match status" value="1"/>
</dbReference>
<dbReference type="InterPro" id="IPR012676">
    <property type="entry name" value="TGS-like"/>
</dbReference>
<evidence type="ECO:0000256" key="2">
    <source>
        <dbReference type="ARBA" id="ARBA00048244"/>
    </source>
</evidence>
<gene>
    <name evidence="8" type="primary">relA</name>
    <name evidence="8" type="ORF">GCM10011354_23500</name>
</gene>
<dbReference type="InterPro" id="IPR004095">
    <property type="entry name" value="TGS"/>
</dbReference>
<dbReference type="InterPro" id="IPR002912">
    <property type="entry name" value="ACT_dom"/>
</dbReference>
<dbReference type="EMBL" id="BMHA01000008">
    <property type="protein sequence ID" value="GGI07321.1"/>
    <property type="molecule type" value="Genomic_DNA"/>
</dbReference>
<dbReference type="Pfam" id="PF13291">
    <property type="entry name" value="ACT_4"/>
    <property type="match status" value="1"/>
</dbReference>
<comment type="caution">
    <text evidence="8">The sequence shown here is derived from an EMBL/GenBank/DDBJ whole genome shotgun (WGS) entry which is preliminary data.</text>
</comment>
<proteinExistence type="inferred from homology"/>
<dbReference type="SUPFAM" id="SSF109604">
    <property type="entry name" value="HD-domain/PDEase-like"/>
    <property type="match status" value="1"/>
</dbReference>
<sequence>MDELAQESGTGIEQGRETRPVPRPARPSGVLGVFSRLPIGREQVPPELEGLAAAIRASTRADVREVVRAYRFAELMHEGQRRKSGEAYITHPVAVATELATLGLGTPTLAAALLHDTVEDTPATLEDIREGFGEEVAHLVDGVTKLDRLQVESKQQQQAETLRKMILAMARDIRVLVIKLADRLHNMETIGHMPREKQKRIAQETLDIYAPLAHRLGMQNFKLRLEDLGFRTLHPKRYDEIVAMVDDRNPEREAYIEEVMAAIRDQLRELKVRGEVTGRPKHYYSIYEKMVLRGKEFDEIYDLVAVRVIVSSVRDCYAVLGQLHAAWRPVPGRFKDYIAMPKVNLYQSLHTSVIGPKGRPLEVQIRTRAMHETAEFGVAAHWKYKDGARGNDGEAGQAGDLPWIEQLLEWQQEVQEPGDYLESLKIDLYQDEVFVFTPKGEVMGLPAGSTPIDFAYAVHTEVGHRCIGARVNGRLVPLDHQLVNGDSIEVLTSKAEDAGPSRDWLQVAASTRAQSKIRAYFNRERREDAITRGRDAITRALRRKGISYARAMAAGDLTEVARGLSYKNVEALFRAVGESHISAATVAQQVLNELTEVEQDPAEELPRTPSASPIRLSRGSGDDVKVEGDSGMLVKLARCCTPVPGDEIIGFVTRGRGVSVHRADCSNVGDLENEPERFVPVDWSGEVTANFLVSVQIEALDRKHLLRDITAVLGDLHINITSAQVATRKDRVAVLRFSFELGDPTHLEYALRSVRRVDGVYDAYRVIPQTSNR</sequence>
<comment type="similarity">
    <text evidence="3">Belongs to the relA/spoT family.</text>
</comment>
<evidence type="ECO:0000256" key="4">
    <source>
        <dbReference type="SAM" id="MobiDB-lite"/>
    </source>
</evidence>
<dbReference type="PROSITE" id="PS51671">
    <property type="entry name" value="ACT"/>
    <property type="match status" value="1"/>
</dbReference>
<dbReference type="InterPro" id="IPR045865">
    <property type="entry name" value="ACT-like_dom_sf"/>
</dbReference>
<evidence type="ECO:0000313" key="8">
    <source>
        <dbReference type="EMBL" id="GGI07321.1"/>
    </source>
</evidence>
<evidence type="ECO:0000259" key="5">
    <source>
        <dbReference type="PROSITE" id="PS51671"/>
    </source>
</evidence>
<dbReference type="CDD" id="cd04876">
    <property type="entry name" value="ACT_RelA-SpoT"/>
    <property type="match status" value="1"/>
</dbReference>
<feature type="domain" description="HD" evidence="6">
    <location>
        <begin position="88"/>
        <end position="187"/>
    </location>
</feature>
<dbReference type="InterPro" id="IPR004811">
    <property type="entry name" value="RelA/Spo_fam"/>
</dbReference>
<dbReference type="Gene3D" id="1.10.3210.10">
    <property type="entry name" value="Hypothetical protein af1432"/>
    <property type="match status" value="1"/>
</dbReference>
<dbReference type="InterPro" id="IPR007685">
    <property type="entry name" value="RelA_SpoT"/>
</dbReference>
<feature type="domain" description="TGS" evidence="7">
    <location>
        <begin position="431"/>
        <end position="492"/>
    </location>
</feature>
<dbReference type="CDD" id="cd00077">
    <property type="entry name" value="HDc"/>
    <property type="match status" value="1"/>
</dbReference>
<accession>A0A8J3A9A4</accession>
<feature type="region of interest" description="Disordered" evidence="4">
    <location>
        <begin position="1"/>
        <end position="27"/>
    </location>
</feature>
<dbReference type="UniPathway" id="UPA00908">
    <property type="reaction ID" value="UER00884"/>
</dbReference>
<dbReference type="SMART" id="SM00954">
    <property type="entry name" value="RelA_SpoT"/>
    <property type="match status" value="1"/>
</dbReference>
<comment type="catalytic activity">
    <reaction evidence="2">
        <text>GTP + ATP = guanosine 3'-diphosphate 5'-triphosphate + AMP</text>
        <dbReference type="Rhea" id="RHEA:22088"/>
        <dbReference type="ChEBI" id="CHEBI:30616"/>
        <dbReference type="ChEBI" id="CHEBI:37565"/>
        <dbReference type="ChEBI" id="CHEBI:142410"/>
        <dbReference type="ChEBI" id="CHEBI:456215"/>
        <dbReference type="EC" id="2.7.6.5"/>
    </reaction>
</comment>
<dbReference type="FunFam" id="1.10.3210.10:FF:000001">
    <property type="entry name" value="GTP pyrophosphokinase RelA"/>
    <property type="match status" value="1"/>
</dbReference>
<dbReference type="GO" id="GO:0008728">
    <property type="term" value="F:GTP diphosphokinase activity"/>
    <property type="evidence" value="ECO:0007669"/>
    <property type="project" value="UniProtKB-EC"/>
</dbReference>
<feature type="domain" description="ACT" evidence="5">
    <location>
        <begin position="694"/>
        <end position="768"/>
    </location>
</feature>
<dbReference type="GO" id="GO:0015970">
    <property type="term" value="P:guanosine tetraphosphate biosynthetic process"/>
    <property type="evidence" value="ECO:0007669"/>
    <property type="project" value="UniProtKB-UniPathway"/>
</dbReference>
<feature type="region of interest" description="Disordered" evidence="4">
    <location>
        <begin position="599"/>
        <end position="623"/>
    </location>
</feature>
<dbReference type="SMART" id="SM00471">
    <property type="entry name" value="HDc"/>
    <property type="match status" value="1"/>
</dbReference>
<evidence type="ECO:0000313" key="9">
    <source>
        <dbReference type="Proteomes" id="UP000650511"/>
    </source>
</evidence>
<dbReference type="SUPFAM" id="SSF55021">
    <property type="entry name" value="ACT-like"/>
    <property type="match status" value="1"/>
</dbReference>
<dbReference type="InterPro" id="IPR045600">
    <property type="entry name" value="RelA/SpoT_AH_RIS"/>
</dbReference>
<dbReference type="Pfam" id="PF04607">
    <property type="entry name" value="RelA_SpoT"/>
    <property type="match status" value="1"/>
</dbReference>
<dbReference type="NCBIfam" id="TIGR00691">
    <property type="entry name" value="spoT_relA"/>
    <property type="match status" value="1"/>
</dbReference>
<dbReference type="SUPFAM" id="SSF81271">
    <property type="entry name" value="TGS-like"/>
    <property type="match status" value="1"/>
</dbReference>
<dbReference type="PROSITE" id="PS51880">
    <property type="entry name" value="TGS"/>
    <property type="match status" value="1"/>
</dbReference>
<dbReference type="PROSITE" id="PS51831">
    <property type="entry name" value="HD"/>
    <property type="match status" value="1"/>
</dbReference>
<dbReference type="InterPro" id="IPR043519">
    <property type="entry name" value="NT_sf"/>
</dbReference>
<dbReference type="PANTHER" id="PTHR21262">
    <property type="entry name" value="GUANOSINE-3',5'-BIS DIPHOSPHATE 3'-PYROPHOSPHOHYDROLASE"/>
    <property type="match status" value="1"/>
</dbReference>
<evidence type="ECO:0000256" key="1">
    <source>
        <dbReference type="ARBA" id="ARBA00004976"/>
    </source>
</evidence>
<dbReference type="SUPFAM" id="SSF81301">
    <property type="entry name" value="Nucleotidyltransferase"/>
    <property type="match status" value="1"/>
</dbReference>
<dbReference type="CDD" id="cd01668">
    <property type="entry name" value="TGS_RSH"/>
    <property type="match status" value="1"/>
</dbReference>
<dbReference type="InterPro" id="IPR033655">
    <property type="entry name" value="TGS_RelA/SpoT"/>
</dbReference>
<dbReference type="InterPro" id="IPR012675">
    <property type="entry name" value="Beta-grasp_dom_sf"/>
</dbReference>
<dbReference type="Gene3D" id="3.30.70.260">
    <property type="match status" value="1"/>
</dbReference>
<evidence type="ECO:0000259" key="7">
    <source>
        <dbReference type="PROSITE" id="PS51880"/>
    </source>
</evidence>